<accession>A0A6N9Q0V3</accession>
<comment type="caution">
    <text evidence="2">The sequence shown here is derived from an EMBL/GenBank/DDBJ whole genome shotgun (WGS) entry which is preliminary data.</text>
</comment>
<dbReference type="OrthoDB" id="2381017at2"/>
<dbReference type="InterPro" id="IPR057174">
    <property type="entry name" value="DUF7852"/>
</dbReference>
<organism evidence="2 3">
    <name type="scientific">Chengkuizengella marina</name>
    <dbReference type="NCBI Taxonomy" id="2507566"/>
    <lineage>
        <taxon>Bacteria</taxon>
        <taxon>Bacillati</taxon>
        <taxon>Bacillota</taxon>
        <taxon>Bacilli</taxon>
        <taxon>Bacillales</taxon>
        <taxon>Paenibacillaceae</taxon>
        <taxon>Chengkuizengella</taxon>
    </lineage>
</organism>
<sequence>MGDCNVKVTPIISDCTAQTTPAKPNTFKLNIVLGTLDCQIDIEADIELDSPALDIKDIDKEVCVTQSEFIEVNNPTLDCELTGKLFMEGYVRKNVRYSSVESATNEEGFGTIRHCTVKLPFNCAVPVEGIFPTFNHNDRNTKSLHGLKSSQFDQSSYQPLNEPVECEINSVTINERNLFRDHTTISHGSKKEDTFTKIREKMVVCLNITLTQKRLVTLKF</sequence>
<evidence type="ECO:0000259" key="1">
    <source>
        <dbReference type="Pfam" id="PF25250"/>
    </source>
</evidence>
<dbReference type="RefSeq" id="WP_160645748.1">
    <property type="nucleotide sequence ID" value="NZ_SIJB01000019.1"/>
</dbReference>
<dbReference type="EMBL" id="SIJB01000019">
    <property type="protein sequence ID" value="NBI28947.1"/>
    <property type="molecule type" value="Genomic_DNA"/>
</dbReference>
<proteinExistence type="predicted"/>
<keyword evidence="3" id="KW-1185">Reference proteome</keyword>
<evidence type="ECO:0000313" key="2">
    <source>
        <dbReference type="EMBL" id="NBI28947.1"/>
    </source>
</evidence>
<dbReference type="Pfam" id="PF25250">
    <property type="entry name" value="DUF7852"/>
    <property type="match status" value="1"/>
</dbReference>
<dbReference type="AlphaFoldDB" id="A0A6N9Q0V3"/>
<dbReference type="InterPro" id="IPR054845">
    <property type="entry name" value="Exosporium_prot_C"/>
</dbReference>
<dbReference type="NCBIfam" id="NF045794">
    <property type="entry name" value="CsxC_fam"/>
    <property type="match status" value="1"/>
</dbReference>
<name>A0A6N9Q0V3_9BACL</name>
<gene>
    <name evidence="2" type="ORF">ERL59_08240</name>
</gene>
<dbReference type="Proteomes" id="UP000448943">
    <property type="component" value="Unassembled WGS sequence"/>
</dbReference>
<protein>
    <recommendedName>
        <fullName evidence="1">DUF7852 domain-containing protein</fullName>
    </recommendedName>
</protein>
<evidence type="ECO:0000313" key="3">
    <source>
        <dbReference type="Proteomes" id="UP000448943"/>
    </source>
</evidence>
<feature type="domain" description="DUF7852" evidence="1">
    <location>
        <begin position="26"/>
        <end position="105"/>
    </location>
</feature>
<reference evidence="2 3" key="1">
    <citation type="submission" date="2019-01" db="EMBL/GenBank/DDBJ databases">
        <title>Chengkuizengella sp. nov., isolated from deep-sea sediment of East Pacific Ocean.</title>
        <authorList>
            <person name="Yang J."/>
            <person name="Lai Q."/>
            <person name="Shao Z."/>
        </authorList>
    </citation>
    <scope>NUCLEOTIDE SEQUENCE [LARGE SCALE GENOMIC DNA]</scope>
    <source>
        <strain evidence="2 3">YPA3-1-1</strain>
    </source>
</reference>